<accession>A0AAD8NYA9</accession>
<proteinExistence type="predicted"/>
<dbReference type="EMBL" id="JAUHHV010000004">
    <property type="protein sequence ID" value="KAK1426303.1"/>
    <property type="molecule type" value="Genomic_DNA"/>
</dbReference>
<evidence type="ECO:0000313" key="2">
    <source>
        <dbReference type="Proteomes" id="UP001229421"/>
    </source>
</evidence>
<comment type="caution">
    <text evidence="1">The sequence shown here is derived from an EMBL/GenBank/DDBJ whole genome shotgun (WGS) entry which is preliminary data.</text>
</comment>
<sequence length="91" mass="10428">MNRNPIDRHVPDRCLPSYLAPPLRSLVTTDICLFDSYKKKRQFTIGPCAAYNLLLLAFNILQAKLKFYVSIGAKVSLSLVRKMLLDMEIVR</sequence>
<dbReference type="AlphaFoldDB" id="A0AAD8NYA9"/>
<name>A0AAD8NYA9_TARER</name>
<keyword evidence="2" id="KW-1185">Reference proteome</keyword>
<evidence type="ECO:0000313" key="1">
    <source>
        <dbReference type="EMBL" id="KAK1426303.1"/>
    </source>
</evidence>
<dbReference type="Proteomes" id="UP001229421">
    <property type="component" value="Unassembled WGS sequence"/>
</dbReference>
<gene>
    <name evidence="1" type="ORF">QVD17_14974</name>
</gene>
<organism evidence="1 2">
    <name type="scientific">Tagetes erecta</name>
    <name type="common">African marigold</name>
    <dbReference type="NCBI Taxonomy" id="13708"/>
    <lineage>
        <taxon>Eukaryota</taxon>
        <taxon>Viridiplantae</taxon>
        <taxon>Streptophyta</taxon>
        <taxon>Embryophyta</taxon>
        <taxon>Tracheophyta</taxon>
        <taxon>Spermatophyta</taxon>
        <taxon>Magnoliopsida</taxon>
        <taxon>eudicotyledons</taxon>
        <taxon>Gunneridae</taxon>
        <taxon>Pentapetalae</taxon>
        <taxon>asterids</taxon>
        <taxon>campanulids</taxon>
        <taxon>Asterales</taxon>
        <taxon>Asteraceae</taxon>
        <taxon>Asteroideae</taxon>
        <taxon>Heliantheae alliance</taxon>
        <taxon>Tageteae</taxon>
        <taxon>Tagetes</taxon>
    </lineage>
</organism>
<reference evidence="1" key="1">
    <citation type="journal article" date="2023" name="bioRxiv">
        <title>Improved chromosome-level genome assembly for marigold (Tagetes erecta).</title>
        <authorList>
            <person name="Jiang F."/>
            <person name="Yuan L."/>
            <person name="Wang S."/>
            <person name="Wang H."/>
            <person name="Xu D."/>
            <person name="Wang A."/>
            <person name="Fan W."/>
        </authorList>
    </citation>
    <scope>NUCLEOTIDE SEQUENCE</scope>
    <source>
        <strain evidence="1">WSJ</strain>
        <tissue evidence="1">Leaf</tissue>
    </source>
</reference>
<protein>
    <submittedName>
        <fullName evidence="1">Uncharacterized protein</fullName>
    </submittedName>
</protein>